<feature type="non-terminal residue" evidence="2">
    <location>
        <position position="180"/>
    </location>
</feature>
<name>A0A1D1XUU0_9ARAE</name>
<feature type="compositionally biased region" description="Low complexity" evidence="1">
    <location>
        <begin position="109"/>
        <end position="128"/>
    </location>
</feature>
<feature type="compositionally biased region" description="Low complexity" evidence="1">
    <location>
        <begin position="141"/>
        <end position="180"/>
    </location>
</feature>
<dbReference type="AlphaFoldDB" id="A0A1D1XUU0"/>
<organism evidence="2">
    <name type="scientific">Anthurium amnicola</name>
    <dbReference type="NCBI Taxonomy" id="1678845"/>
    <lineage>
        <taxon>Eukaryota</taxon>
        <taxon>Viridiplantae</taxon>
        <taxon>Streptophyta</taxon>
        <taxon>Embryophyta</taxon>
        <taxon>Tracheophyta</taxon>
        <taxon>Spermatophyta</taxon>
        <taxon>Magnoliopsida</taxon>
        <taxon>Liliopsida</taxon>
        <taxon>Araceae</taxon>
        <taxon>Pothoideae</taxon>
        <taxon>Potheae</taxon>
        <taxon>Anthurium</taxon>
    </lineage>
</organism>
<evidence type="ECO:0000256" key="1">
    <source>
        <dbReference type="SAM" id="MobiDB-lite"/>
    </source>
</evidence>
<reference evidence="2" key="1">
    <citation type="submission" date="2015-07" db="EMBL/GenBank/DDBJ databases">
        <title>Transcriptome Assembly of Anthurium amnicola.</title>
        <authorList>
            <person name="Suzuki J."/>
        </authorList>
    </citation>
    <scope>NUCLEOTIDE SEQUENCE</scope>
</reference>
<proteinExistence type="predicted"/>
<accession>A0A1D1XUU0</accession>
<dbReference type="EMBL" id="GDJX01021794">
    <property type="protein sequence ID" value="JAT46142.1"/>
    <property type="molecule type" value="Transcribed_RNA"/>
</dbReference>
<feature type="region of interest" description="Disordered" evidence="1">
    <location>
        <begin position="70"/>
        <end position="180"/>
    </location>
</feature>
<evidence type="ECO:0000313" key="2">
    <source>
        <dbReference type="EMBL" id="JAT46142.1"/>
    </source>
</evidence>
<sequence length="180" mass="18252">MESGGKGEDVGFDVFREGGFAELLGAGGFGGVGEILDLGDEDMDRKVRVGEGYEEVGAVDGFFLRSCPSSAFPAPPSSSPPSSSSFRMLCFGGDDSFPGEGSNGLPQKSGASGNDSYSSTSSSSSNSSFTKLKKKTEETRGCSAAAGRGRASTTATTTATRKGTATSKASTGAAPKKPRK</sequence>
<gene>
    <name evidence="3" type="ORF">g.33804</name>
    <name evidence="2" type="ORF">g.33807</name>
</gene>
<protein>
    <submittedName>
        <fullName evidence="2">Uncharacterized protein</fullName>
    </submittedName>
</protein>
<evidence type="ECO:0000313" key="3">
    <source>
        <dbReference type="EMBL" id="JAT66260.1"/>
    </source>
</evidence>
<dbReference type="EMBL" id="GDJX01001676">
    <property type="protein sequence ID" value="JAT66260.1"/>
    <property type="molecule type" value="Transcribed_RNA"/>
</dbReference>